<dbReference type="OrthoDB" id="1633386at2"/>
<accession>B8EKT8</accession>
<evidence type="ECO:0000313" key="3">
    <source>
        <dbReference type="Proteomes" id="UP000002257"/>
    </source>
</evidence>
<dbReference type="Pfam" id="PF09356">
    <property type="entry name" value="Phage_BR0599"/>
    <property type="match status" value="1"/>
</dbReference>
<dbReference type="AlphaFoldDB" id="B8EKT8"/>
<feature type="domain" description="Bacteriophage phiJL001 Gp84 C-terminal" evidence="1">
    <location>
        <begin position="208"/>
        <end position="282"/>
    </location>
</feature>
<dbReference type="EMBL" id="CP001280">
    <property type="protein sequence ID" value="ACK51966.1"/>
    <property type="molecule type" value="Genomic_DNA"/>
</dbReference>
<evidence type="ECO:0000313" key="2">
    <source>
        <dbReference type="EMBL" id="ACK51966.1"/>
    </source>
</evidence>
<dbReference type="InterPro" id="IPR011928">
    <property type="entry name" value="Phage_phiJL001_Gp84"/>
</dbReference>
<dbReference type="STRING" id="395965.Msil_3056"/>
<protein>
    <recommendedName>
        <fullName evidence="1">Bacteriophage phiJL001 Gp84 C-terminal domain-containing protein</fullName>
    </recommendedName>
</protein>
<sequence>MRAASQELIAHLNGLRTRRDAQGIIADCYTFTLRTGLILNYTNADVPITLNSVVFAANSILVEGLRFKCEVGFNVDQQQITLSARQSDTIGGIPFPQAIRNGALDGAEIQRDRSFLTSWSEEPVGTVTLFKGRVGAIDSVGRTTAQIMVNSDLILLDIDMPRNLYAPNCQHVLYDSGCSLVRNAFGTNGAAEAGSTNLVINWSGASSVYAQGTLTFISGLNTGVSANVKRATSTALTVAYPLPNAPAPGDAFRVYRGCDHTRTTCASRFNNLANFRGFPYVPPPTTAL</sequence>
<dbReference type="eggNOG" id="COG5449">
    <property type="taxonomic scope" value="Bacteria"/>
</dbReference>
<organism evidence="2 3">
    <name type="scientific">Methylocella silvestris (strain DSM 15510 / CIP 108128 / LMG 27833 / NCIMB 13906 / BL2)</name>
    <dbReference type="NCBI Taxonomy" id="395965"/>
    <lineage>
        <taxon>Bacteria</taxon>
        <taxon>Pseudomonadati</taxon>
        <taxon>Pseudomonadota</taxon>
        <taxon>Alphaproteobacteria</taxon>
        <taxon>Hyphomicrobiales</taxon>
        <taxon>Beijerinckiaceae</taxon>
        <taxon>Methylocella</taxon>
    </lineage>
</organism>
<proteinExistence type="predicted"/>
<dbReference type="InterPro" id="IPR018964">
    <property type="entry name" value="Phage_phiJL001_Gp84_C"/>
</dbReference>
<name>B8EKT8_METSB</name>
<dbReference type="HOGENOM" id="CLU_080134_1_0_5"/>
<evidence type="ECO:0000259" key="1">
    <source>
        <dbReference type="Pfam" id="PF09356"/>
    </source>
</evidence>
<dbReference type="Pfam" id="PF09931">
    <property type="entry name" value="Phage_phiJL001_Gp84_N"/>
    <property type="match status" value="1"/>
</dbReference>
<dbReference type="Proteomes" id="UP000002257">
    <property type="component" value="Chromosome"/>
</dbReference>
<keyword evidence="3" id="KW-1185">Reference proteome</keyword>
<gene>
    <name evidence="2" type="ordered locus">Msil_3056</name>
</gene>
<dbReference type="KEGG" id="msl:Msil_3056"/>
<reference evidence="2 3" key="1">
    <citation type="journal article" date="2010" name="J. Bacteriol.">
        <title>Complete genome sequence of the aerobic facultative methanotroph Methylocella silvestris BL2.</title>
        <authorList>
            <person name="Chen Y."/>
            <person name="Crombie A."/>
            <person name="Rahman M.T."/>
            <person name="Dedysh S.N."/>
            <person name="Liesack W."/>
            <person name="Stott M.B."/>
            <person name="Alam M."/>
            <person name="Theisen A.R."/>
            <person name="Murrell J.C."/>
            <person name="Dunfield P.F."/>
        </authorList>
    </citation>
    <scope>NUCLEOTIDE SEQUENCE [LARGE SCALE GENOMIC DNA]</scope>
    <source>
        <strain evidence="3">DSM 15510 / CIP 108128 / LMG 27833 / NCIMB 13906 / BL2</strain>
    </source>
</reference>
<dbReference type="NCBIfam" id="TIGR02218">
    <property type="entry name" value="phg_TIGR02218"/>
    <property type="match status" value="1"/>
</dbReference>